<dbReference type="AlphaFoldDB" id="A0A1M7HBZ4"/>
<dbReference type="Proteomes" id="UP000184375">
    <property type="component" value="Unassembled WGS sequence"/>
</dbReference>
<dbReference type="Pfam" id="PF13237">
    <property type="entry name" value="Fer4_10"/>
    <property type="match status" value="1"/>
</dbReference>
<feature type="domain" description="4Fe-4S ferredoxin-type" evidence="1">
    <location>
        <begin position="35"/>
        <end position="64"/>
    </location>
</feature>
<dbReference type="InterPro" id="IPR017896">
    <property type="entry name" value="4Fe4S_Fe-S-bd"/>
</dbReference>
<evidence type="ECO:0000259" key="1">
    <source>
        <dbReference type="PROSITE" id="PS51379"/>
    </source>
</evidence>
<evidence type="ECO:0000313" key="2">
    <source>
        <dbReference type="EMBL" id="SHM26112.1"/>
    </source>
</evidence>
<dbReference type="PROSITE" id="PS51379">
    <property type="entry name" value="4FE4S_FER_2"/>
    <property type="match status" value="2"/>
</dbReference>
<dbReference type="STRING" id="447595.SAMN05660826_00579"/>
<keyword evidence="3" id="KW-1185">Reference proteome</keyword>
<dbReference type="OrthoDB" id="9795268at2"/>
<protein>
    <submittedName>
        <fullName evidence="2">4Fe-4S dicluster domain-containing protein</fullName>
    </submittedName>
</protein>
<dbReference type="SUPFAM" id="SSF54862">
    <property type="entry name" value="4Fe-4S ferredoxins"/>
    <property type="match status" value="1"/>
</dbReference>
<proteinExistence type="predicted"/>
<sequence length="253" mass="27859">MAIRKIVHIDEKKCNGCGLCVPACAEGAIQIIDGKARLVSDKYCDGLGACLGECPRGAITIIEREAEEFDEEAVKKHLSRNKSEFQVHTHIHHGFSCPGSRVIDLKQSSNAKENVKVPEKSFSEGDISIRIKSQLSNWPVQLMLVPVDAPYFDGADLLVTADCVPFAYPNYHLELLKGKSVVIGCPKLDDGNYYVKKLAEIFKRNHIKSVTVVHAEVPCCYGLVKIAEEALNLSGKDIPLNMVEIGIKGDRKN</sequence>
<dbReference type="Gene3D" id="3.30.70.20">
    <property type="match status" value="1"/>
</dbReference>
<gene>
    <name evidence="2" type="ORF">SAMN05660826_00579</name>
</gene>
<dbReference type="PANTHER" id="PTHR42895">
    <property type="entry name" value="IRON-SULFUR CLUSTER-BINDING PROTEIN-RELATED"/>
    <property type="match status" value="1"/>
</dbReference>
<accession>A0A1M7HBZ4</accession>
<reference evidence="3" key="1">
    <citation type="submission" date="2016-11" db="EMBL/GenBank/DDBJ databases">
        <authorList>
            <person name="Varghese N."/>
            <person name="Submissions S."/>
        </authorList>
    </citation>
    <scope>NUCLEOTIDE SEQUENCE [LARGE SCALE GENOMIC DNA]</scope>
    <source>
        <strain evidence="3">DSM 18802</strain>
    </source>
</reference>
<dbReference type="RefSeq" id="WP_073254399.1">
    <property type="nucleotide sequence ID" value="NZ_FRCR01000003.1"/>
</dbReference>
<dbReference type="PANTHER" id="PTHR42895:SF1">
    <property type="entry name" value="IRON-SULFUR CLUSTER PROTEIN"/>
    <property type="match status" value="1"/>
</dbReference>
<dbReference type="InterPro" id="IPR052911">
    <property type="entry name" value="Corrinoid_activation_enz"/>
</dbReference>
<dbReference type="EMBL" id="FRCR01000003">
    <property type="protein sequence ID" value="SHM26112.1"/>
    <property type="molecule type" value="Genomic_DNA"/>
</dbReference>
<evidence type="ECO:0000313" key="3">
    <source>
        <dbReference type="Proteomes" id="UP000184375"/>
    </source>
</evidence>
<name>A0A1M7HBZ4_9FIRM</name>
<organism evidence="2 3">
    <name type="scientific">Caldanaerovirga acetigignens</name>
    <dbReference type="NCBI Taxonomy" id="447595"/>
    <lineage>
        <taxon>Bacteria</taxon>
        <taxon>Bacillati</taxon>
        <taxon>Bacillota</taxon>
        <taxon>Clostridia</taxon>
        <taxon>Thermosediminibacterales</taxon>
        <taxon>Thermosediminibacteraceae</taxon>
        <taxon>Caldanaerovirga</taxon>
    </lineage>
</organism>
<feature type="domain" description="4Fe-4S ferredoxin-type" evidence="1">
    <location>
        <begin position="5"/>
        <end position="34"/>
    </location>
</feature>